<gene>
    <name evidence="8" type="ORF">SAMN05192553_102950</name>
    <name evidence="9" type="ORF">SAMN05192553_12310</name>
</gene>
<keyword evidence="3 6" id="KW-0815">Transposition</keyword>
<sequence>MSTEEKENLKEKALRQFKNGEPLFGKGGAFTPMLKEFLEEALEAEMEGHLSSDESGREVGNKRNGKGRKTVKSSHGEVEIETPQDRHSSFQPQIIEKRQRILADNLEKQIIAMYGLGNSLRDIQDHISEMYDT</sequence>
<accession>A0A1H6X3V9</accession>
<evidence type="ECO:0000256" key="6">
    <source>
        <dbReference type="RuleBase" id="RU365089"/>
    </source>
</evidence>
<reference evidence="8" key="2">
    <citation type="submission" date="2016-10" db="EMBL/GenBank/DDBJ databases">
        <authorList>
            <person name="de Groot N.N."/>
        </authorList>
    </citation>
    <scope>NUCLEOTIDE SEQUENCE [LARGE SCALE GENOMIC DNA]</scope>
    <source>
        <strain evidence="8">IBRC-M 10761</strain>
    </source>
</reference>
<evidence type="ECO:0000256" key="1">
    <source>
        <dbReference type="ARBA" id="ARBA00002190"/>
    </source>
</evidence>
<evidence type="ECO:0000256" key="5">
    <source>
        <dbReference type="ARBA" id="ARBA00023172"/>
    </source>
</evidence>
<dbReference type="InterPro" id="IPR001207">
    <property type="entry name" value="Transposase_mutator"/>
</dbReference>
<evidence type="ECO:0000256" key="2">
    <source>
        <dbReference type="ARBA" id="ARBA00010961"/>
    </source>
</evidence>
<dbReference type="PANTHER" id="PTHR33217">
    <property type="entry name" value="TRANSPOSASE FOR INSERTION SEQUENCE ELEMENT IS1081"/>
    <property type="match status" value="1"/>
</dbReference>
<evidence type="ECO:0000313" key="8">
    <source>
        <dbReference type="EMBL" id="SEJ21257.1"/>
    </source>
</evidence>
<dbReference type="Pfam" id="PF00872">
    <property type="entry name" value="Transposase_mut"/>
    <property type="match status" value="1"/>
</dbReference>
<evidence type="ECO:0000256" key="3">
    <source>
        <dbReference type="ARBA" id="ARBA00022578"/>
    </source>
</evidence>
<feature type="compositionally biased region" description="Basic residues" evidence="7">
    <location>
        <begin position="63"/>
        <end position="72"/>
    </location>
</feature>
<feature type="compositionally biased region" description="Basic and acidic residues" evidence="7">
    <location>
        <begin position="74"/>
        <end position="88"/>
    </location>
</feature>
<evidence type="ECO:0000313" key="10">
    <source>
        <dbReference type="Proteomes" id="UP000199403"/>
    </source>
</evidence>
<protein>
    <recommendedName>
        <fullName evidence="6">Mutator family transposase</fullName>
    </recommendedName>
</protein>
<evidence type="ECO:0000256" key="7">
    <source>
        <dbReference type="SAM" id="MobiDB-lite"/>
    </source>
</evidence>
<evidence type="ECO:0000256" key="4">
    <source>
        <dbReference type="ARBA" id="ARBA00023125"/>
    </source>
</evidence>
<dbReference type="AlphaFoldDB" id="A0A1H6X3V9"/>
<evidence type="ECO:0000313" key="9">
    <source>
        <dbReference type="EMBL" id="SEJ83123.1"/>
    </source>
</evidence>
<dbReference type="EMBL" id="FNZH01000002">
    <property type="protein sequence ID" value="SEJ21257.1"/>
    <property type="molecule type" value="Genomic_DNA"/>
</dbReference>
<dbReference type="GO" id="GO:0006313">
    <property type="term" value="P:DNA transposition"/>
    <property type="evidence" value="ECO:0007669"/>
    <property type="project" value="UniProtKB-UniRule"/>
</dbReference>
<dbReference type="GO" id="GO:0003677">
    <property type="term" value="F:DNA binding"/>
    <property type="evidence" value="ECO:0007669"/>
    <property type="project" value="UniProtKB-UniRule"/>
</dbReference>
<feature type="compositionally biased region" description="Basic and acidic residues" evidence="7">
    <location>
        <begin position="46"/>
        <end position="61"/>
    </location>
</feature>
<keyword evidence="6" id="KW-0814">Transposable element</keyword>
<proteinExistence type="inferred from homology"/>
<reference evidence="10" key="1">
    <citation type="submission" date="2016-10" db="EMBL/GenBank/DDBJ databases">
        <authorList>
            <person name="Varghese N."/>
            <person name="Submissions S."/>
        </authorList>
    </citation>
    <scope>NUCLEOTIDE SEQUENCE [LARGE SCALE GENOMIC DNA]</scope>
    <source>
        <strain evidence="10">IBRC-M 10761</strain>
    </source>
</reference>
<organism evidence="8 10">
    <name type="scientific">Cyclobacterium xiamenense</name>
    <dbReference type="NCBI Taxonomy" id="1297121"/>
    <lineage>
        <taxon>Bacteria</taxon>
        <taxon>Pseudomonadati</taxon>
        <taxon>Bacteroidota</taxon>
        <taxon>Cytophagia</taxon>
        <taxon>Cytophagales</taxon>
        <taxon>Cyclobacteriaceae</taxon>
        <taxon>Cyclobacterium</taxon>
    </lineage>
</organism>
<dbReference type="RefSeq" id="WP_177179603.1">
    <property type="nucleotide sequence ID" value="NZ_FNZH01000002.1"/>
</dbReference>
<comment type="similarity">
    <text evidence="2 6">Belongs to the transposase mutator family.</text>
</comment>
<feature type="region of interest" description="Disordered" evidence="7">
    <location>
        <begin position="44"/>
        <end position="93"/>
    </location>
</feature>
<keyword evidence="4 6" id="KW-0238">DNA-binding</keyword>
<name>A0A1H6X3V9_9BACT</name>
<comment type="function">
    <text evidence="1 6">Required for the transposition of the insertion element.</text>
</comment>
<keyword evidence="10" id="KW-1185">Reference proteome</keyword>
<dbReference type="STRING" id="1416801.SAMN05192553_102950"/>
<dbReference type="EMBL" id="FNZH01000023">
    <property type="protein sequence ID" value="SEJ83123.1"/>
    <property type="molecule type" value="Genomic_DNA"/>
</dbReference>
<dbReference type="PANTHER" id="PTHR33217:SF8">
    <property type="entry name" value="MUTATOR FAMILY TRANSPOSASE"/>
    <property type="match status" value="1"/>
</dbReference>
<dbReference type="GO" id="GO:0004803">
    <property type="term" value="F:transposase activity"/>
    <property type="evidence" value="ECO:0007669"/>
    <property type="project" value="UniProtKB-UniRule"/>
</dbReference>
<feature type="non-terminal residue" evidence="8">
    <location>
        <position position="133"/>
    </location>
</feature>
<keyword evidence="5 6" id="KW-0233">DNA recombination</keyword>
<dbReference type="Proteomes" id="UP000199403">
    <property type="component" value="Unassembled WGS sequence"/>
</dbReference>